<dbReference type="InterPro" id="IPR038729">
    <property type="entry name" value="Rad50/SbcC_AAA"/>
</dbReference>
<feature type="domain" description="Rad50/SbcC-type AAA" evidence="15">
    <location>
        <begin position="21"/>
        <end position="253"/>
    </location>
</feature>
<keyword evidence="9" id="KW-0862">Zinc</keyword>
<dbReference type="GeneID" id="95976397"/>
<evidence type="ECO:0000256" key="3">
    <source>
        <dbReference type="ARBA" id="ARBA00004286"/>
    </source>
</evidence>
<dbReference type="Gene3D" id="3.40.50.300">
    <property type="entry name" value="P-loop containing nucleotide triphosphate hydrolases"/>
    <property type="match status" value="2"/>
</dbReference>
<dbReference type="Pfam" id="PF13558">
    <property type="entry name" value="SbcC_Walker_B"/>
    <property type="match status" value="1"/>
</dbReference>
<feature type="coiled-coil region" evidence="14">
    <location>
        <begin position="899"/>
        <end position="926"/>
    </location>
</feature>
<comment type="caution">
    <text evidence="16">The sequence shown here is derived from an EMBL/GenBank/DDBJ whole genome shotgun (WGS) entry which is preliminary data.</text>
</comment>
<reference evidence="16 17" key="1">
    <citation type="submission" date="2024-07" db="EMBL/GenBank/DDBJ databases">
        <title>Draft sequence of the Neodothiora populina.</title>
        <authorList>
            <person name="Drown D.D."/>
            <person name="Schuette U.S."/>
            <person name="Buechlein A.B."/>
            <person name="Rusch D.R."/>
            <person name="Winton L.W."/>
            <person name="Adams G.A."/>
        </authorList>
    </citation>
    <scope>NUCLEOTIDE SEQUENCE [LARGE SCALE GENOMIC DNA]</scope>
    <source>
        <strain evidence="16 17">CPC 39397</strain>
    </source>
</reference>
<protein>
    <recommendedName>
        <fullName evidence="15">Rad50/SbcC-type AAA domain-containing protein</fullName>
    </recommendedName>
</protein>
<evidence type="ECO:0000256" key="8">
    <source>
        <dbReference type="ARBA" id="ARBA00022801"/>
    </source>
</evidence>
<evidence type="ECO:0000256" key="9">
    <source>
        <dbReference type="ARBA" id="ARBA00022833"/>
    </source>
</evidence>
<keyword evidence="17" id="KW-1185">Reference proteome</keyword>
<gene>
    <name evidence="16" type="ORF">AAFC00_002695</name>
</gene>
<dbReference type="Gene3D" id="1.10.287.1490">
    <property type="match status" value="1"/>
</dbReference>
<keyword evidence="12" id="KW-0539">Nucleus</keyword>
<dbReference type="Proteomes" id="UP001562354">
    <property type="component" value="Unassembled WGS sequence"/>
</dbReference>
<evidence type="ECO:0000256" key="14">
    <source>
        <dbReference type="SAM" id="Coils"/>
    </source>
</evidence>
<comment type="similarity">
    <text evidence="4">Belongs to the SMC family. RAD50 subfamily.</text>
</comment>
<dbReference type="Pfam" id="PF13476">
    <property type="entry name" value="AAA_23"/>
    <property type="match status" value="1"/>
</dbReference>
<accession>A0ABR3P830</accession>
<feature type="coiled-coil region" evidence="14">
    <location>
        <begin position="233"/>
        <end position="326"/>
    </location>
</feature>
<feature type="coiled-coil region" evidence="14">
    <location>
        <begin position="426"/>
        <end position="460"/>
    </location>
</feature>
<dbReference type="PANTHER" id="PTHR18867:SF12">
    <property type="entry name" value="DNA REPAIR PROTEIN RAD50"/>
    <property type="match status" value="1"/>
</dbReference>
<evidence type="ECO:0000256" key="4">
    <source>
        <dbReference type="ARBA" id="ARBA00009439"/>
    </source>
</evidence>
<evidence type="ECO:0000313" key="16">
    <source>
        <dbReference type="EMBL" id="KAL1302274.1"/>
    </source>
</evidence>
<evidence type="ECO:0000256" key="5">
    <source>
        <dbReference type="ARBA" id="ARBA00022454"/>
    </source>
</evidence>
<evidence type="ECO:0000313" key="17">
    <source>
        <dbReference type="Proteomes" id="UP001562354"/>
    </source>
</evidence>
<name>A0ABR3P830_9PEZI</name>
<keyword evidence="7" id="KW-0227">DNA damage</keyword>
<evidence type="ECO:0000256" key="2">
    <source>
        <dbReference type="ARBA" id="ARBA00004123"/>
    </source>
</evidence>
<organism evidence="16 17">
    <name type="scientific">Neodothiora populina</name>
    <dbReference type="NCBI Taxonomy" id="2781224"/>
    <lineage>
        <taxon>Eukaryota</taxon>
        <taxon>Fungi</taxon>
        <taxon>Dikarya</taxon>
        <taxon>Ascomycota</taxon>
        <taxon>Pezizomycotina</taxon>
        <taxon>Dothideomycetes</taxon>
        <taxon>Dothideomycetidae</taxon>
        <taxon>Dothideales</taxon>
        <taxon>Dothioraceae</taxon>
        <taxon>Neodothiora</taxon>
    </lineage>
</organism>
<comment type="cofactor">
    <cofactor evidence="1">
        <name>Zn(2+)</name>
        <dbReference type="ChEBI" id="CHEBI:29105"/>
    </cofactor>
</comment>
<dbReference type="InterPro" id="IPR027417">
    <property type="entry name" value="P-loop_NTPase"/>
</dbReference>
<keyword evidence="6" id="KW-0479">Metal-binding</keyword>
<dbReference type="NCBIfam" id="TIGR00606">
    <property type="entry name" value="rad50"/>
    <property type="match status" value="1"/>
</dbReference>
<evidence type="ECO:0000256" key="1">
    <source>
        <dbReference type="ARBA" id="ARBA00001947"/>
    </source>
</evidence>
<feature type="coiled-coil region" evidence="14">
    <location>
        <begin position="810"/>
        <end position="860"/>
    </location>
</feature>
<keyword evidence="10 14" id="KW-0175">Coiled coil</keyword>
<keyword evidence="5" id="KW-0158">Chromosome</keyword>
<evidence type="ECO:0000256" key="10">
    <source>
        <dbReference type="ARBA" id="ARBA00023054"/>
    </source>
</evidence>
<dbReference type="PANTHER" id="PTHR18867">
    <property type="entry name" value="RAD50"/>
    <property type="match status" value="1"/>
</dbReference>
<comment type="catalytic activity">
    <reaction evidence="13">
        <text>ATP + H2O = ADP + phosphate + H(+)</text>
        <dbReference type="Rhea" id="RHEA:13065"/>
        <dbReference type="ChEBI" id="CHEBI:15377"/>
        <dbReference type="ChEBI" id="CHEBI:15378"/>
        <dbReference type="ChEBI" id="CHEBI:30616"/>
        <dbReference type="ChEBI" id="CHEBI:43474"/>
        <dbReference type="ChEBI" id="CHEBI:456216"/>
    </reaction>
</comment>
<evidence type="ECO:0000256" key="13">
    <source>
        <dbReference type="ARBA" id="ARBA00049360"/>
    </source>
</evidence>
<evidence type="ECO:0000259" key="15">
    <source>
        <dbReference type="Pfam" id="PF13476"/>
    </source>
</evidence>
<feature type="coiled-coil region" evidence="14">
    <location>
        <begin position="511"/>
        <end position="542"/>
    </location>
</feature>
<proteinExistence type="inferred from homology"/>
<keyword evidence="11" id="KW-0234">DNA repair</keyword>
<feature type="coiled-coil region" evidence="14">
    <location>
        <begin position="595"/>
        <end position="622"/>
    </location>
</feature>
<dbReference type="RefSeq" id="XP_069198550.1">
    <property type="nucleotide sequence ID" value="XM_069342047.1"/>
</dbReference>
<comment type="subcellular location">
    <subcellularLocation>
        <location evidence="3">Chromosome</location>
    </subcellularLocation>
    <subcellularLocation>
        <location evidence="2">Nucleus</location>
    </subcellularLocation>
</comment>
<evidence type="ECO:0000256" key="11">
    <source>
        <dbReference type="ARBA" id="ARBA00023204"/>
    </source>
</evidence>
<feature type="coiled-coil region" evidence="14">
    <location>
        <begin position="955"/>
        <end position="1078"/>
    </location>
</feature>
<dbReference type="EMBL" id="JBFMKM010000012">
    <property type="protein sequence ID" value="KAL1302274.1"/>
    <property type="molecule type" value="Genomic_DNA"/>
</dbReference>
<dbReference type="InterPro" id="IPR004584">
    <property type="entry name" value="Rad50_eukaryotes"/>
</dbReference>
<evidence type="ECO:0000256" key="12">
    <source>
        <dbReference type="ARBA" id="ARBA00023242"/>
    </source>
</evidence>
<evidence type="ECO:0000256" key="6">
    <source>
        <dbReference type="ARBA" id="ARBA00022723"/>
    </source>
</evidence>
<evidence type="ECO:0000256" key="7">
    <source>
        <dbReference type="ARBA" id="ARBA00022763"/>
    </source>
</evidence>
<dbReference type="SUPFAM" id="SSF52540">
    <property type="entry name" value="P-loop containing nucleoside triphosphate hydrolases"/>
    <property type="match status" value="1"/>
</dbReference>
<keyword evidence="8" id="KW-0378">Hydrolase</keyword>
<sequence length="1318" mass="151428">MLYIQSPLLLFPDIFKAKIDKLSILGVRSFDNTRSETIQFYTPLTLIVGYNGSGKTTIIECLKYATTGDQPPNSRGGAFIHDPKLCGEKEVLAQVKLSFKATNGAKMVATRSLQLTVKKNSRTVKSLEGQLMALKDGERIAISSRVAELDQIMPQYLGVSKAILDSVIFCHQDESLWPMAEPSALKKRFDEIFEAMKYTKAIDNIKVLRKNQNEELGKLRIIEQHSKDDKDKGERAEKRSQELFEEIEELRTKSESLGDKIGEAKEKYDAAWERISFLSGIVGELSGKRIEHRAKQENVQRLKRNLKEMADSDEDLQEMLEQYQTRVGELQAWSEAEKRRYSDMMRVLSQSRETLSVKERECGSFEAQKANHERQLEQREQLVKQTARKHNIRGYELDVDEDKVLDFIEKISRMAQDQHTAFERARRETQQQLQSAQAVLNRISEQKSALNQKKESARASIAANDRRIGGFQAELDNIEIDEGGKVILESSIADTETKLRLAKEDLRSKNLDRLVEENDAKLRSLDEQKEKLDSDLVQATRQAGESARLDFLRKEVRDREHSLQTMVGAHGSKISEIVTSDWQPSTLDADYQGCLEQSRRHLAEAERARDGTTRELDQLAFRLKTCSSELKTKKSQLSTAETSLRKLLGADPSEYPSELQKAIAERDQVLTDAKYAESVLGFWKNSLQVAQEKKCCRMCTRRYDSKDTRQYEVFVGMLRNEIAKAEKGSDPEELRNVEEDFQAVQEFQPTYDTWLRLKEVEIPPLASDEAHLKSKHDALTRQAEEGDREVEERLNAKRDIESLSKTVQNIVKYSNEMTLLQKQIEELSEKQKHAGLSRGLEAIQDDLKKVNEDARATKVALTKIIGERDGARGIINTLELELRDNRGKLSTAVYQLKEKLSLEKQVDELKAQNSEHRDVLRSTDEEIRGLGPDFEQAKAKYDDTARRGQDRDRQLQAEKSALDNSVNELKVANRDIEDYLSRNGPAQLDRAKSEVELIKQEITRVEGEMNEITKQVKKFETDLRDVEETKRQIADNQDYRRDRNAARQIAAEISELESHNAEEEKSTYEREGNRWEMERNKLVADQASIMGQLKSKDDILQQLIQDWETEYKGAAEKYKEAHIKVETTKAAVEDLTRYGSALDKAIMKYHALKMEEINRIIEELWRKTYQGTDVDTIGIRSDNENMKGNKNYNYRVVMVKQDAEMDMRGRCSAGQKVLASIIIRLALAECFGVNCGLIALDEPTTNLDRDNIRALAASLAEIIRVRRQQRNFQLIVITHDEEFLRYMQCADFCDYYYRISRNERQKSMIIRQSIAEVL</sequence>